<dbReference type="InterPro" id="IPR009100">
    <property type="entry name" value="AcylCoA_DH/oxidase_NM_dom_sf"/>
</dbReference>
<sequence>MGHWIFNKEHDMFRRSVRKFVEKEIIPYVEVWEKAGEVPRSLFLRAGELGFLGIKFPEEYGGSDAGYITDAVFSEELTKCGSGGVAAALGAHTNIAMTPVWRFGSHEQKEKYLAPGIRGETIAALGITEPGAGSDVASIRTRARREGDHYILTGSKMFITNGVNADWVVVAAKTDPAAGHKGISLFIVERDQPGFTVGKKLNKLGWRSSDTAELILEDVRVPANNRIGEENRGFYYIMQNFQWERICMALQSIGLAEKALEDAILYSAERTQFGRPIREFQVLQHRIVDMAVDIEKAKNLTYWALYLYDQGKDALKETTMAKAYAGEMVRRVTDAALQIHGGNGYMMEFPVQRYWRDGRLASIGGGTTQIMNEILVKQLGLHEGGDK</sequence>
<dbReference type="InterPro" id="IPR006091">
    <property type="entry name" value="Acyl-CoA_Oxase/DH_mid-dom"/>
</dbReference>
<proteinExistence type="inferred from homology"/>
<reference evidence="9" key="1">
    <citation type="submission" date="2022-08" db="EMBL/GenBank/DDBJ databases">
        <title>Polycladomyces zharkentsis sp. nov., a novel thermophilic CMC and starch-degrading bacterium isolated from a geothermal spring in Kazakhstan.</title>
        <authorList>
            <person name="Mashzhan A."/>
            <person name="Kistaubaeva A."/>
            <person name="Javier-Lopez R."/>
            <person name="Birkeland N.-K."/>
        </authorList>
    </citation>
    <scope>NUCLEOTIDE SEQUENCE</scope>
    <source>
        <strain evidence="9">KSR 13</strain>
    </source>
</reference>
<name>A0ABT8IJT6_9BACL</name>
<feature type="domain" description="Acyl-CoA dehydrogenase/oxidase C-terminal" evidence="6">
    <location>
        <begin position="231"/>
        <end position="379"/>
    </location>
</feature>
<dbReference type="Proteomes" id="UP001174196">
    <property type="component" value="Unassembled WGS sequence"/>
</dbReference>
<dbReference type="PANTHER" id="PTHR43884">
    <property type="entry name" value="ACYL-COA DEHYDROGENASE"/>
    <property type="match status" value="1"/>
</dbReference>
<dbReference type="PROSITE" id="PS00072">
    <property type="entry name" value="ACYL_COA_DH_1"/>
    <property type="match status" value="1"/>
</dbReference>
<evidence type="ECO:0000256" key="3">
    <source>
        <dbReference type="ARBA" id="ARBA00022630"/>
    </source>
</evidence>
<dbReference type="SUPFAM" id="SSF47203">
    <property type="entry name" value="Acyl-CoA dehydrogenase C-terminal domain-like"/>
    <property type="match status" value="1"/>
</dbReference>
<dbReference type="InterPro" id="IPR046373">
    <property type="entry name" value="Acyl-CoA_Oxase/DH_mid-dom_sf"/>
</dbReference>
<dbReference type="InterPro" id="IPR036250">
    <property type="entry name" value="AcylCo_DH-like_C"/>
</dbReference>
<dbReference type="Gene3D" id="1.10.540.10">
    <property type="entry name" value="Acyl-CoA dehydrogenase/oxidase, N-terminal domain"/>
    <property type="match status" value="1"/>
</dbReference>
<dbReference type="SUPFAM" id="SSF56645">
    <property type="entry name" value="Acyl-CoA dehydrogenase NM domain-like"/>
    <property type="match status" value="1"/>
</dbReference>
<dbReference type="InterPro" id="IPR037069">
    <property type="entry name" value="AcylCoA_DH/ox_N_sf"/>
</dbReference>
<dbReference type="Pfam" id="PF02770">
    <property type="entry name" value="Acyl-CoA_dh_M"/>
    <property type="match status" value="1"/>
</dbReference>
<dbReference type="EMBL" id="JANRHH010000019">
    <property type="protein sequence ID" value="MDN4593060.1"/>
    <property type="molecule type" value="Genomic_DNA"/>
</dbReference>
<evidence type="ECO:0000313" key="9">
    <source>
        <dbReference type="EMBL" id="MDN4593060.1"/>
    </source>
</evidence>
<dbReference type="PANTHER" id="PTHR43884:SF12">
    <property type="entry name" value="ISOVALERYL-COA DEHYDROGENASE, MITOCHONDRIAL-RELATED"/>
    <property type="match status" value="1"/>
</dbReference>
<dbReference type="Gene3D" id="2.40.110.10">
    <property type="entry name" value="Butyryl-CoA Dehydrogenase, subunit A, domain 2"/>
    <property type="match status" value="1"/>
</dbReference>
<comment type="similarity">
    <text evidence="2 5">Belongs to the acyl-CoA dehydrogenase family.</text>
</comment>
<dbReference type="InterPro" id="IPR013786">
    <property type="entry name" value="AcylCoA_DH/ox_N"/>
</dbReference>
<feature type="domain" description="Acyl-CoA oxidase/dehydrogenase middle" evidence="7">
    <location>
        <begin position="124"/>
        <end position="219"/>
    </location>
</feature>
<dbReference type="Pfam" id="PF00441">
    <property type="entry name" value="Acyl-CoA_dh_1"/>
    <property type="match status" value="1"/>
</dbReference>
<evidence type="ECO:0000256" key="2">
    <source>
        <dbReference type="ARBA" id="ARBA00009347"/>
    </source>
</evidence>
<keyword evidence="10" id="KW-1185">Reference proteome</keyword>
<dbReference type="InterPro" id="IPR006089">
    <property type="entry name" value="Acyl-CoA_DH_CS"/>
</dbReference>
<evidence type="ECO:0000313" key="10">
    <source>
        <dbReference type="Proteomes" id="UP001174196"/>
    </source>
</evidence>
<dbReference type="RefSeq" id="WP_301237774.1">
    <property type="nucleotide sequence ID" value="NZ_JANRHH010000019.1"/>
</dbReference>
<comment type="caution">
    <text evidence="9">The sequence shown here is derived from an EMBL/GenBank/DDBJ whole genome shotgun (WGS) entry which is preliminary data.</text>
</comment>
<organism evidence="9 10">
    <name type="scientific">Polycladomyces subterraneus</name>
    <dbReference type="NCBI Taxonomy" id="1016997"/>
    <lineage>
        <taxon>Bacteria</taxon>
        <taxon>Bacillati</taxon>
        <taxon>Bacillota</taxon>
        <taxon>Bacilli</taxon>
        <taxon>Bacillales</taxon>
        <taxon>Thermoactinomycetaceae</taxon>
        <taxon>Polycladomyces</taxon>
    </lineage>
</organism>
<comment type="cofactor">
    <cofactor evidence="1 5">
        <name>FAD</name>
        <dbReference type="ChEBI" id="CHEBI:57692"/>
    </cofactor>
</comment>
<protein>
    <submittedName>
        <fullName evidence="9">Acyl-CoA dehydrogenase family protein</fullName>
    </submittedName>
</protein>
<dbReference type="PROSITE" id="PS00073">
    <property type="entry name" value="ACYL_COA_DH_2"/>
    <property type="match status" value="1"/>
</dbReference>
<evidence type="ECO:0000259" key="7">
    <source>
        <dbReference type="Pfam" id="PF02770"/>
    </source>
</evidence>
<dbReference type="Gene3D" id="1.20.140.10">
    <property type="entry name" value="Butyryl-CoA Dehydrogenase, subunit A, domain 3"/>
    <property type="match status" value="1"/>
</dbReference>
<dbReference type="Pfam" id="PF02771">
    <property type="entry name" value="Acyl-CoA_dh_N"/>
    <property type="match status" value="1"/>
</dbReference>
<dbReference type="InterPro" id="IPR009075">
    <property type="entry name" value="AcylCo_DH/oxidase_C"/>
</dbReference>
<keyword evidence="4 5" id="KW-0274">FAD</keyword>
<keyword evidence="5" id="KW-0560">Oxidoreductase</keyword>
<keyword evidence="3 5" id="KW-0285">Flavoprotein</keyword>
<evidence type="ECO:0000256" key="5">
    <source>
        <dbReference type="RuleBase" id="RU362125"/>
    </source>
</evidence>
<accession>A0ABT8IJT6</accession>
<evidence type="ECO:0000256" key="4">
    <source>
        <dbReference type="ARBA" id="ARBA00022827"/>
    </source>
</evidence>
<evidence type="ECO:0000259" key="6">
    <source>
        <dbReference type="Pfam" id="PF00441"/>
    </source>
</evidence>
<evidence type="ECO:0000259" key="8">
    <source>
        <dbReference type="Pfam" id="PF02771"/>
    </source>
</evidence>
<feature type="domain" description="Acyl-CoA dehydrogenase/oxidase N-terminal" evidence="8">
    <location>
        <begin position="8"/>
        <end position="120"/>
    </location>
</feature>
<gene>
    <name evidence="9" type="ORF">NWF35_03945</name>
</gene>
<evidence type="ECO:0000256" key="1">
    <source>
        <dbReference type="ARBA" id="ARBA00001974"/>
    </source>
</evidence>